<dbReference type="SUPFAM" id="SSF51055">
    <property type="entry name" value="Carbohydrate binding domain"/>
    <property type="match status" value="2"/>
</dbReference>
<feature type="region of interest" description="Disordered" evidence="2">
    <location>
        <begin position="333"/>
        <end position="352"/>
    </location>
</feature>
<dbReference type="SMART" id="SM00495">
    <property type="entry name" value="ChtBD3"/>
    <property type="match status" value="2"/>
</dbReference>
<organism evidence="5 6">
    <name type="scientific">Dactylosporangium salmoneum</name>
    <dbReference type="NCBI Taxonomy" id="53361"/>
    <lineage>
        <taxon>Bacteria</taxon>
        <taxon>Bacillati</taxon>
        <taxon>Actinomycetota</taxon>
        <taxon>Actinomycetes</taxon>
        <taxon>Micromonosporales</taxon>
        <taxon>Micromonosporaceae</taxon>
        <taxon>Dactylosporangium</taxon>
    </lineage>
</organism>
<dbReference type="PANTHER" id="PTHR42976">
    <property type="entry name" value="BIFUNCTIONAL CHITINASE/LYSOZYME-RELATED"/>
    <property type="match status" value="1"/>
</dbReference>
<feature type="chain" id="PRO_5046333393" evidence="3">
    <location>
        <begin position="33"/>
        <end position="459"/>
    </location>
</feature>
<evidence type="ECO:0000259" key="4">
    <source>
        <dbReference type="SMART" id="SM00495"/>
    </source>
</evidence>
<evidence type="ECO:0000313" key="6">
    <source>
        <dbReference type="Proteomes" id="UP001501444"/>
    </source>
</evidence>
<feature type="domain" description="Chitin-binding type-3" evidence="4">
    <location>
        <begin position="412"/>
        <end position="456"/>
    </location>
</feature>
<dbReference type="CDD" id="cd06543">
    <property type="entry name" value="GH18_PF-ChiA-like"/>
    <property type="match status" value="1"/>
</dbReference>
<comment type="caution">
    <text evidence="5">The sequence shown here is derived from an EMBL/GenBank/DDBJ whole genome shotgun (WGS) entry which is preliminary data.</text>
</comment>
<evidence type="ECO:0000256" key="2">
    <source>
        <dbReference type="SAM" id="MobiDB-lite"/>
    </source>
</evidence>
<keyword evidence="3" id="KW-0732">Signal</keyword>
<evidence type="ECO:0000256" key="1">
    <source>
        <dbReference type="ARBA" id="ARBA00022801"/>
    </source>
</evidence>
<proteinExistence type="predicted"/>
<sequence>MQRKTLIPLALTAAATLGATTLGVINAQSASAALTSNWYASAPYLMPFDNSPPDAIEVMNATGQKAFQLAFILAPNGGGCTPTWDGTRAVSADTDAANLISRIRANGGDVSVSIGGYGGTKLGQTCGTPAATAAAYQQVVTKYGLKAIDFDLEEPEYENAAAVHNELGAAQILQQNNPGLYVSVTTAGTAAGTGWFGQQMLNDAKSLGFTPNNYSIMPFDGGFNGASAQTSALEAFHGILMNTFGWDSATAYAHEGVSMMNGRSDAGEYFRQADFQTVLDYATGHHLARYTYWSVNRDRQCADPNQSTTSGTCSSVPQTAWEFTKYTARFAGATPPTSIPPTSNSPTPSTGACSAPAWSSSTAYTGGALVSYNGHTWKAQWWTQGETPGSASVWVDQGTCGGTGTTQPPTCPPAWSSSTAYNGGATVSYGGHKWTAKWWTQGDIPGNNSQGVWTDNGAC</sequence>
<dbReference type="InterPro" id="IPR017853">
    <property type="entry name" value="GH"/>
</dbReference>
<dbReference type="SUPFAM" id="SSF51445">
    <property type="entry name" value="(Trans)glycosidases"/>
    <property type="match status" value="1"/>
</dbReference>
<keyword evidence="6" id="KW-1185">Reference proteome</keyword>
<name>A0ABN3HEB4_9ACTN</name>
<feature type="signal peptide" evidence="3">
    <location>
        <begin position="1"/>
        <end position="32"/>
    </location>
</feature>
<dbReference type="EMBL" id="BAAARV010000079">
    <property type="protein sequence ID" value="GAA2375846.1"/>
    <property type="molecule type" value="Genomic_DNA"/>
</dbReference>
<protein>
    <submittedName>
        <fullName evidence="5">Chitinase</fullName>
    </submittedName>
</protein>
<reference evidence="5 6" key="1">
    <citation type="journal article" date="2019" name="Int. J. Syst. Evol. Microbiol.">
        <title>The Global Catalogue of Microorganisms (GCM) 10K type strain sequencing project: providing services to taxonomists for standard genome sequencing and annotation.</title>
        <authorList>
            <consortium name="The Broad Institute Genomics Platform"/>
            <consortium name="The Broad Institute Genome Sequencing Center for Infectious Disease"/>
            <person name="Wu L."/>
            <person name="Ma J."/>
        </authorList>
    </citation>
    <scope>NUCLEOTIDE SEQUENCE [LARGE SCALE GENOMIC DNA]</scope>
    <source>
        <strain evidence="5 6">JCM 3272</strain>
    </source>
</reference>
<dbReference type="Proteomes" id="UP001501444">
    <property type="component" value="Unassembled WGS sequence"/>
</dbReference>
<dbReference type="Pfam" id="PF02839">
    <property type="entry name" value="CBM_5_12"/>
    <property type="match status" value="2"/>
</dbReference>
<accession>A0ABN3HEB4</accession>
<gene>
    <name evidence="5" type="ORF">GCM10010170_079630</name>
</gene>
<dbReference type="InterPro" id="IPR003610">
    <property type="entry name" value="CBM5/12"/>
</dbReference>
<dbReference type="RefSeq" id="WP_344617822.1">
    <property type="nucleotide sequence ID" value="NZ_BAAARV010000079.1"/>
</dbReference>
<dbReference type="InterPro" id="IPR036573">
    <property type="entry name" value="CBM_sf_5/12"/>
</dbReference>
<dbReference type="CDD" id="cd12215">
    <property type="entry name" value="ChiC_BD"/>
    <property type="match status" value="2"/>
</dbReference>
<evidence type="ECO:0000313" key="5">
    <source>
        <dbReference type="EMBL" id="GAA2375846.1"/>
    </source>
</evidence>
<feature type="domain" description="Chitin-binding type-3" evidence="4">
    <location>
        <begin position="355"/>
        <end position="397"/>
    </location>
</feature>
<dbReference type="InterPro" id="IPR052750">
    <property type="entry name" value="GH18_Chitinase"/>
</dbReference>
<dbReference type="Gene3D" id="2.10.10.20">
    <property type="entry name" value="Carbohydrate-binding module superfamily 5/12"/>
    <property type="match status" value="2"/>
</dbReference>
<feature type="compositionally biased region" description="Low complexity" evidence="2">
    <location>
        <begin position="334"/>
        <end position="350"/>
    </location>
</feature>
<evidence type="ECO:0000256" key="3">
    <source>
        <dbReference type="SAM" id="SignalP"/>
    </source>
</evidence>
<dbReference type="Gene3D" id="3.20.20.80">
    <property type="entry name" value="Glycosidases"/>
    <property type="match status" value="1"/>
</dbReference>
<dbReference type="PANTHER" id="PTHR42976:SF1">
    <property type="entry name" value="GH18 DOMAIN-CONTAINING PROTEIN-RELATED"/>
    <property type="match status" value="1"/>
</dbReference>
<keyword evidence="1" id="KW-0378">Hydrolase</keyword>